<dbReference type="SMART" id="SM00579">
    <property type="entry name" value="FBD"/>
    <property type="match status" value="1"/>
</dbReference>
<dbReference type="InterPro" id="IPR001810">
    <property type="entry name" value="F-box_dom"/>
</dbReference>
<keyword evidence="3" id="KW-1185">Reference proteome</keyword>
<dbReference type="EMBL" id="JACTNZ010000012">
    <property type="protein sequence ID" value="KAG5521281.1"/>
    <property type="molecule type" value="Genomic_DNA"/>
</dbReference>
<dbReference type="SMART" id="SM00256">
    <property type="entry name" value="FBOX"/>
    <property type="match status" value="1"/>
</dbReference>
<gene>
    <name evidence="2" type="ORF">RHGRI_033736</name>
</gene>
<dbReference type="PANTHER" id="PTHR31639">
    <property type="entry name" value="F-BOX PROTEIN-LIKE"/>
    <property type="match status" value="1"/>
</dbReference>
<dbReference type="Pfam" id="PF00646">
    <property type="entry name" value="F-box"/>
    <property type="match status" value="1"/>
</dbReference>
<dbReference type="InterPro" id="IPR006566">
    <property type="entry name" value="FBD"/>
</dbReference>
<protein>
    <recommendedName>
        <fullName evidence="1">F-box domain-containing protein</fullName>
    </recommendedName>
</protein>
<dbReference type="InterPro" id="IPR032675">
    <property type="entry name" value="LRR_dom_sf"/>
</dbReference>
<dbReference type="Gene3D" id="1.20.1280.50">
    <property type="match status" value="1"/>
</dbReference>
<organism evidence="2 3">
    <name type="scientific">Rhododendron griersonianum</name>
    <dbReference type="NCBI Taxonomy" id="479676"/>
    <lineage>
        <taxon>Eukaryota</taxon>
        <taxon>Viridiplantae</taxon>
        <taxon>Streptophyta</taxon>
        <taxon>Embryophyta</taxon>
        <taxon>Tracheophyta</taxon>
        <taxon>Spermatophyta</taxon>
        <taxon>Magnoliopsida</taxon>
        <taxon>eudicotyledons</taxon>
        <taxon>Gunneridae</taxon>
        <taxon>Pentapetalae</taxon>
        <taxon>asterids</taxon>
        <taxon>Ericales</taxon>
        <taxon>Ericaceae</taxon>
        <taxon>Ericoideae</taxon>
        <taxon>Rhodoreae</taxon>
        <taxon>Rhododendron</taxon>
    </lineage>
</organism>
<dbReference type="SUPFAM" id="SSF81383">
    <property type="entry name" value="F-box domain"/>
    <property type="match status" value="1"/>
</dbReference>
<evidence type="ECO:0000313" key="3">
    <source>
        <dbReference type="Proteomes" id="UP000823749"/>
    </source>
</evidence>
<proteinExistence type="predicted"/>
<dbReference type="PROSITE" id="PS50181">
    <property type="entry name" value="FBOX"/>
    <property type="match status" value="1"/>
</dbReference>
<dbReference type="Gene3D" id="3.80.10.10">
    <property type="entry name" value="Ribonuclease Inhibitor"/>
    <property type="match status" value="1"/>
</dbReference>
<dbReference type="PANTHER" id="PTHR31639:SF312">
    <property type="entry name" value="CYCLIN-LIKE F-BOX"/>
    <property type="match status" value="1"/>
</dbReference>
<accession>A0AAV6HXY1</accession>
<sequence>MCDSTSDIISHLPGNVLDKILMCLPIQDAVRTSLLSRKWRYVWVKLPQLVFDEMFYRDLKKTTHAKLLMIIYQVMFLHRGSIIKFALTLAGLKSCSEIDQWILHVSNYGIQDLTIHIWKGDSYKLPSSLYSCLQLKHLDLHSCMLKPPPGFQGFTRLLSLRLSNIVIADLSSLISRCPVLEQLTLYSYTSLDSLEVIGPNLKSVHCEGHIRSIRFTNTSHITNISLYLEVTPNGEEICSSVMLLDSIPVIEFLELDFHYVKGIAACGVPTRLPTTLNNLKNIVLYDISFEERDEVSVLICLIRSSPNLEKITIRAFHDTTSAISVVLDFSEVHCCSDVSLNQLRKVDMKTFSGTKPELEFIKLLLAKSLMLETMLIELEAQNVADELRILEELTRFRRASPQAEMILLRIFVAASSSPTFINRSAWRSCLGGFLFAAEARIQTVDGVLHPP</sequence>
<name>A0AAV6HXY1_9ERIC</name>
<dbReference type="SUPFAM" id="SSF52047">
    <property type="entry name" value="RNI-like"/>
    <property type="match status" value="1"/>
</dbReference>
<dbReference type="InterPro" id="IPR055411">
    <property type="entry name" value="LRR_FXL15/At3g58940/PEG3-like"/>
</dbReference>
<feature type="domain" description="F-box" evidence="1">
    <location>
        <begin position="6"/>
        <end position="59"/>
    </location>
</feature>
<dbReference type="Proteomes" id="UP000823749">
    <property type="component" value="Chromosome 12"/>
</dbReference>
<evidence type="ECO:0000259" key="1">
    <source>
        <dbReference type="PROSITE" id="PS50181"/>
    </source>
</evidence>
<evidence type="ECO:0000313" key="2">
    <source>
        <dbReference type="EMBL" id="KAG5521281.1"/>
    </source>
</evidence>
<reference evidence="2" key="1">
    <citation type="submission" date="2020-08" db="EMBL/GenBank/DDBJ databases">
        <title>Plant Genome Project.</title>
        <authorList>
            <person name="Zhang R.-G."/>
        </authorList>
    </citation>
    <scope>NUCLEOTIDE SEQUENCE</scope>
    <source>
        <strain evidence="2">WSP0</strain>
        <tissue evidence="2">Leaf</tissue>
    </source>
</reference>
<dbReference type="AlphaFoldDB" id="A0AAV6HXY1"/>
<dbReference type="Pfam" id="PF24758">
    <property type="entry name" value="LRR_At5g56370"/>
    <property type="match status" value="1"/>
</dbReference>
<comment type="caution">
    <text evidence="2">The sequence shown here is derived from an EMBL/GenBank/DDBJ whole genome shotgun (WGS) entry which is preliminary data.</text>
</comment>
<dbReference type="InterPro" id="IPR036047">
    <property type="entry name" value="F-box-like_dom_sf"/>
</dbReference>